<evidence type="ECO:0000259" key="13">
    <source>
        <dbReference type="SMART" id="SM00382"/>
    </source>
</evidence>
<dbReference type="InterPro" id="IPR008921">
    <property type="entry name" value="DNA_pol3_clamp-load_cplx_C"/>
</dbReference>
<dbReference type="SUPFAM" id="SSF52540">
    <property type="entry name" value="P-loop containing nucleoside triphosphate hydrolases"/>
    <property type="match status" value="1"/>
</dbReference>
<dbReference type="Gene3D" id="1.10.8.60">
    <property type="match status" value="1"/>
</dbReference>
<feature type="region of interest" description="Disordered" evidence="12">
    <location>
        <begin position="398"/>
        <end position="422"/>
    </location>
</feature>
<keyword evidence="8" id="KW-0862">Zinc</keyword>
<evidence type="ECO:0000256" key="9">
    <source>
        <dbReference type="ARBA" id="ARBA00022840"/>
    </source>
</evidence>
<dbReference type="FunFam" id="1.10.8.60:FF:000013">
    <property type="entry name" value="DNA polymerase III subunit gamma/tau"/>
    <property type="match status" value="1"/>
</dbReference>
<feature type="compositionally biased region" description="Basic and acidic residues" evidence="12">
    <location>
        <begin position="535"/>
        <end position="553"/>
    </location>
</feature>
<sequence>MSYQALYRVWRPQRFDEIVGQGVITTTLKNALMTHQTSHAYLFTGPRGTGKTSAAKIFAKAINCHHLKDGEPCNECESCREITAGQMNDVIEIDAASNNGVEEIRDIRDKAKYAPTQADYKVYIIDEVHMLSTGAFNALLKTLEEPPANVVFILATTEPHKIPLTIISRTQRFDFRRISADDSFQRMKFILGEKQVEYDEQALWVIANAAEGGMRDALSILDQVLSFSDNEVTLDNALLVTGSVTKDLLQKYFTQINQHESAAALETMQAILDEGKDGQRFIEDLISFARDLLLYQEAPEMVDLTSTGMSKAQFETLTKLASPEKIYLMIDQLNDIQQEMRFTTHPDVYLEVLTVKLAQLTGETVSAQTATPVVAPTEPTPDVTALQQQVQELQKVVKQLQQGPATGRNETTERKPKKKATTRQVQVNLTKVYPILEAATKDDLVNLRDLWDDMLNMLSVPQRALLHVSQPVAASHDGVIVAFEYSLLYQKAADDQSLEDDMEADLNRLSGSERTVVFVPKEQWPTIRRDFIDQHHLGDHSDAAKEDQLKRNDEDDDNPGTEEPIDDKMVDEAKKFFGDDLVEVKDD</sequence>
<dbReference type="Gene3D" id="3.40.50.300">
    <property type="entry name" value="P-loop containing nucleotide triphosphate hydrolases"/>
    <property type="match status" value="1"/>
</dbReference>
<keyword evidence="4" id="KW-0548">Nucleotidyltransferase</keyword>
<dbReference type="Pfam" id="PF12169">
    <property type="entry name" value="DNA_pol3_gamma3"/>
    <property type="match status" value="1"/>
</dbReference>
<dbReference type="InterPro" id="IPR027417">
    <property type="entry name" value="P-loop_NTPase"/>
</dbReference>
<dbReference type="Proteomes" id="UP000051733">
    <property type="component" value="Unassembled WGS sequence"/>
</dbReference>
<dbReference type="Pfam" id="PF13177">
    <property type="entry name" value="DNA_pol3_delta2"/>
    <property type="match status" value="1"/>
</dbReference>
<organism evidence="14 15">
    <name type="scientific">Paucilactobacillus vaccinostercus DSM 20634</name>
    <dbReference type="NCBI Taxonomy" id="1423813"/>
    <lineage>
        <taxon>Bacteria</taxon>
        <taxon>Bacillati</taxon>
        <taxon>Bacillota</taxon>
        <taxon>Bacilli</taxon>
        <taxon>Lactobacillales</taxon>
        <taxon>Lactobacillaceae</taxon>
        <taxon>Paucilactobacillus</taxon>
    </lineage>
</organism>
<dbReference type="Pfam" id="PF22608">
    <property type="entry name" value="DNAX_ATPase_lid"/>
    <property type="match status" value="1"/>
</dbReference>
<dbReference type="PATRIC" id="fig|1423813.3.peg.539"/>
<dbReference type="EC" id="2.7.7.7" evidence="2"/>
<feature type="compositionally biased region" description="Acidic residues" evidence="12">
    <location>
        <begin position="554"/>
        <end position="565"/>
    </location>
</feature>
<evidence type="ECO:0000256" key="5">
    <source>
        <dbReference type="ARBA" id="ARBA00022705"/>
    </source>
</evidence>
<dbReference type="AlphaFoldDB" id="A0A0R2A028"/>
<dbReference type="GO" id="GO:0006261">
    <property type="term" value="P:DNA-templated DNA replication"/>
    <property type="evidence" value="ECO:0007669"/>
    <property type="project" value="TreeGrafter"/>
</dbReference>
<evidence type="ECO:0000256" key="2">
    <source>
        <dbReference type="ARBA" id="ARBA00012417"/>
    </source>
</evidence>
<evidence type="ECO:0000256" key="3">
    <source>
        <dbReference type="ARBA" id="ARBA00022679"/>
    </source>
</evidence>
<gene>
    <name evidence="14" type="ORF">FC26_GL000528</name>
</gene>
<dbReference type="RefSeq" id="WP_057780502.1">
    <property type="nucleotide sequence ID" value="NZ_AYYY01000063.1"/>
</dbReference>
<feature type="region of interest" description="Disordered" evidence="12">
    <location>
        <begin position="535"/>
        <end position="570"/>
    </location>
</feature>
<dbReference type="GO" id="GO:0005524">
    <property type="term" value="F:ATP binding"/>
    <property type="evidence" value="ECO:0007669"/>
    <property type="project" value="UniProtKB-KW"/>
</dbReference>
<keyword evidence="5" id="KW-0235">DNA replication</keyword>
<keyword evidence="9" id="KW-0067">ATP-binding</keyword>
<evidence type="ECO:0000256" key="12">
    <source>
        <dbReference type="SAM" id="MobiDB-lite"/>
    </source>
</evidence>
<comment type="catalytic activity">
    <reaction evidence="11">
        <text>DNA(n) + a 2'-deoxyribonucleoside 5'-triphosphate = DNA(n+1) + diphosphate</text>
        <dbReference type="Rhea" id="RHEA:22508"/>
        <dbReference type="Rhea" id="RHEA-COMP:17339"/>
        <dbReference type="Rhea" id="RHEA-COMP:17340"/>
        <dbReference type="ChEBI" id="CHEBI:33019"/>
        <dbReference type="ChEBI" id="CHEBI:61560"/>
        <dbReference type="ChEBI" id="CHEBI:173112"/>
        <dbReference type="EC" id="2.7.7.7"/>
    </reaction>
</comment>
<accession>A0A0R2A028</accession>
<dbReference type="SMART" id="SM00382">
    <property type="entry name" value="AAA"/>
    <property type="match status" value="1"/>
</dbReference>
<dbReference type="STRING" id="1423813.FC26_GL000528"/>
<evidence type="ECO:0000256" key="8">
    <source>
        <dbReference type="ARBA" id="ARBA00022833"/>
    </source>
</evidence>
<keyword evidence="3" id="KW-0808">Transferase</keyword>
<comment type="caution">
    <text evidence="14">The sequence shown here is derived from an EMBL/GenBank/DDBJ whole genome shotgun (WGS) entry which is preliminary data.</text>
</comment>
<dbReference type="NCBIfam" id="TIGR02397">
    <property type="entry name" value="dnaX_nterm"/>
    <property type="match status" value="1"/>
</dbReference>
<proteinExistence type="inferred from homology"/>
<dbReference type="CDD" id="cd00009">
    <property type="entry name" value="AAA"/>
    <property type="match status" value="1"/>
</dbReference>
<evidence type="ECO:0000256" key="1">
    <source>
        <dbReference type="ARBA" id="ARBA00006360"/>
    </source>
</evidence>
<dbReference type="InterPro" id="IPR001270">
    <property type="entry name" value="ClpA/B"/>
</dbReference>
<dbReference type="InterPro" id="IPR012763">
    <property type="entry name" value="DNA_pol_III_sug/sutau_N"/>
</dbReference>
<evidence type="ECO:0000256" key="4">
    <source>
        <dbReference type="ARBA" id="ARBA00022695"/>
    </source>
</evidence>
<dbReference type="CDD" id="cd18137">
    <property type="entry name" value="HLD_clamp_pol_III_gamma_tau"/>
    <property type="match status" value="1"/>
</dbReference>
<name>A0A0R2A028_9LACO</name>
<dbReference type="SUPFAM" id="SSF48019">
    <property type="entry name" value="post-AAA+ oligomerization domain-like"/>
    <property type="match status" value="1"/>
</dbReference>
<dbReference type="OrthoDB" id="9810148at2"/>
<keyword evidence="15" id="KW-1185">Reference proteome</keyword>
<dbReference type="FunFam" id="3.40.50.300:FF:000014">
    <property type="entry name" value="DNA polymerase III subunit gamma/tau"/>
    <property type="match status" value="1"/>
</dbReference>
<evidence type="ECO:0000256" key="6">
    <source>
        <dbReference type="ARBA" id="ARBA00022723"/>
    </source>
</evidence>
<keyword evidence="6" id="KW-0479">Metal-binding</keyword>
<reference evidence="14 15" key="1">
    <citation type="journal article" date="2015" name="Genome Announc.">
        <title>Expanding the biotechnology potential of lactobacilli through comparative genomics of 213 strains and associated genera.</title>
        <authorList>
            <person name="Sun Z."/>
            <person name="Harris H.M."/>
            <person name="McCann A."/>
            <person name="Guo C."/>
            <person name="Argimon S."/>
            <person name="Zhang W."/>
            <person name="Yang X."/>
            <person name="Jeffery I.B."/>
            <person name="Cooney J.C."/>
            <person name="Kagawa T.F."/>
            <person name="Liu W."/>
            <person name="Song Y."/>
            <person name="Salvetti E."/>
            <person name="Wrobel A."/>
            <person name="Rasinkangas P."/>
            <person name="Parkhill J."/>
            <person name="Rea M.C."/>
            <person name="O'Sullivan O."/>
            <person name="Ritari J."/>
            <person name="Douillard F.P."/>
            <person name="Paul Ross R."/>
            <person name="Yang R."/>
            <person name="Briner A.E."/>
            <person name="Felis G.E."/>
            <person name="de Vos W.M."/>
            <person name="Barrangou R."/>
            <person name="Klaenhammer T.R."/>
            <person name="Caufield P.W."/>
            <person name="Cui Y."/>
            <person name="Zhang H."/>
            <person name="O'Toole P.W."/>
        </authorList>
    </citation>
    <scope>NUCLEOTIDE SEQUENCE [LARGE SCALE GENOMIC DNA]</scope>
    <source>
        <strain evidence="14 15">DSM 20634</strain>
    </source>
</reference>
<evidence type="ECO:0000313" key="14">
    <source>
        <dbReference type="EMBL" id="KRM60440.1"/>
    </source>
</evidence>
<feature type="domain" description="AAA+ ATPase" evidence="13">
    <location>
        <begin position="37"/>
        <end position="179"/>
    </location>
</feature>
<keyword evidence="7" id="KW-0547">Nucleotide-binding</keyword>
<evidence type="ECO:0000313" key="15">
    <source>
        <dbReference type="Proteomes" id="UP000051733"/>
    </source>
</evidence>
<dbReference type="GO" id="GO:0009360">
    <property type="term" value="C:DNA polymerase III complex"/>
    <property type="evidence" value="ECO:0007669"/>
    <property type="project" value="InterPro"/>
</dbReference>
<dbReference type="PANTHER" id="PTHR11669">
    <property type="entry name" value="REPLICATION FACTOR C / DNA POLYMERASE III GAMMA-TAU SUBUNIT"/>
    <property type="match status" value="1"/>
</dbReference>
<protein>
    <recommendedName>
        <fullName evidence="2">DNA-directed DNA polymerase</fullName>
        <ecNumber evidence="2">2.7.7.7</ecNumber>
    </recommendedName>
</protein>
<dbReference type="EMBL" id="AYYY01000063">
    <property type="protein sequence ID" value="KRM60440.1"/>
    <property type="molecule type" value="Genomic_DNA"/>
</dbReference>
<dbReference type="GO" id="GO:0003677">
    <property type="term" value="F:DNA binding"/>
    <property type="evidence" value="ECO:0007669"/>
    <property type="project" value="InterPro"/>
</dbReference>
<evidence type="ECO:0000256" key="10">
    <source>
        <dbReference type="ARBA" id="ARBA00022932"/>
    </source>
</evidence>
<dbReference type="InterPro" id="IPR003593">
    <property type="entry name" value="AAA+_ATPase"/>
</dbReference>
<dbReference type="PRINTS" id="PR00300">
    <property type="entry name" value="CLPPROTEASEA"/>
</dbReference>
<dbReference type="GO" id="GO:0003887">
    <property type="term" value="F:DNA-directed DNA polymerase activity"/>
    <property type="evidence" value="ECO:0007669"/>
    <property type="project" value="UniProtKB-KW"/>
</dbReference>
<dbReference type="InterPro" id="IPR050238">
    <property type="entry name" value="DNA_Rep/Repair_Clamp_Loader"/>
</dbReference>
<dbReference type="Gene3D" id="1.20.272.10">
    <property type="match status" value="1"/>
</dbReference>
<dbReference type="GO" id="GO:0046872">
    <property type="term" value="F:metal ion binding"/>
    <property type="evidence" value="ECO:0007669"/>
    <property type="project" value="UniProtKB-KW"/>
</dbReference>
<evidence type="ECO:0000256" key="7">
    <source>
        <dbReference type="ARBA" id="ARBA00022741"/>
    </source>
</evidence>
<evidence type="ECO:0000256" key="11">
    <source>
        <dbReference type="ARBA" id="ARBA00049244"/>
    </source>
</evidence>
<comment type="similarity">
    <text evidence="1">Belongs to the DnaX/STICHEL family.</text>
</comment>
<dbReference type="NCBIfam" id="NF004046">
    <property type="entry name" value="PRK05563.1"/>
    <property type="match status" value="1"/>
</dbReference>
<dbReference type="InterPro" id="IPR045085">
    <property type="entry name" value="HLD_clamp_pol_III_gamma_tau"/>
</dbReference>
<dbReference type="InterPro" id="IPR022754">
    <property type="entry name" value="DNA_pol_III_gamma-3"/>
</dbReference>
<keyword evidence="10" id="KW-0239">DNA-directed DNA polymerase</keyword>
<dbReference type="PANTHER" id="PTHR11669:SF0">
    <property type="entry name" value="PROTEIN STICHEL-LIKE 2"/>
    <property type="match status" value="1"/>
</dbReference>